<feature type="region of interest" description="Disordered" evidence="1">
    <location>
        <begin position="96"/>
        <end position="156"/>
    </location>
</feature>
<sequence>MTGTSGVIGPVTAATTVASVGPYALNRLRPGRVHCRTSSGGQVSPPVTTETRAGRSSGSTDASAAGVTNAWVTRSRRSSAVSSVPPYICGGATTIVAPDPTASSSSRIDASKLGDEKCSVRDRAVTPKRTRSSSARFASPRWVTTTPFGTPVDPDV</sequence>
<feature type="region of interest" description="Disordered" evidence="1">
    <location>
        <begin position="32"/>
        <end position="68"/>
    </location>
</feature>
<name>A0ABP8PLN8_9NOCA</name>
<evidence type="ECO:0000256" key="1">
    <source>
        <dbReference type="SAM" id="MobiDB-lite"/>
    </source>
</evidence>
<gene>
    <name evidence="2" type="ORF">GCM10023094_48800</name>
</gene>
<organism evidence="2 3">
    <name type="scientific">Rhodococcus olei</name>
    <dbReference type="NCBI Taxonomy" id="2161675"/>
    <lineage>
        <taxon>Bacteria</taxon>
        <taxon>Bacillati</taxon>
        <taxon>Actinomycetota</taxon>
        <taxon>Actinomycetes</taxon>
        <taxon>Mycobacteriales</taxon>
        <taxon>Nocardiaceae</taxon>
        <taxon>Rhodococcus</taxon>
    </lineage>
</organism>
<feature type="compositionally biased region" description="Polar residues" evidence="1">
    <location>
        <begin position="36"/>
        <end position="62"/>
    </location>
</feature>
<dbReference type="Proteomes" id="UP001501183">
    <property type="component" value="Unassembled WGS sequence"/>
</dbReference>
<comment type="caution">
    <text evidence="2">The sequence shown here is derived from an EMBL/GenBank/DDBJ whole genome shotgun (WGS) entry which is preliminary data.</text>
</comment>
<evidence type="ECO:0000313" key="2">
    <source>
        <dbReference type="EMBL" id="GAA4488615.1"/>
    </source>
</evidence>
<feature type="compositionally biased region" description="Polar residues" evidence="1">
    <location>
        <begin position="132"/>
        <end position="148"/>
    </location>
</feature>
<evidence type="ECO:0000313" key="3">
    <source>
        <dbReference type="Proteomes" id="UP001501183"/>
    </source>
</evidence>
<protein>
    <submittedName>
        <fullName evidence="2">Uncharacterized protein</fullName>
    </submittedName>
</protein>
<reference evidence="3" key="1">
    <citation type="journal article" date="2019" name="Int. J. Syst. Evol. Microbiol.">
        <title>The Global Catalogue of Microorganisms (GCM) 10K type strain sequencing project: providing services to taxonomists for standard genome sequencing and annotation.</title>
        <authorList>
            <consortium name="The Broad Institute Genomics Platform"/>
            <consortium name="The Broad Institute Genome Sequencing Center for Infectious Disease"/>
            <person name="Wu L."/>
            <person name="Ma J."/>
        </authorList>
    </citation>
    <scope>NUCLEOTIDE SEQUENCE [LARGE SCALE GENOMIC DNA]</scope>
    <source>
        <strain evidence="3">JCM 32206</strain>
    </source>
</reference>
<feature type="compositionally biased region" description="Basic and acidic residues" evidence="1">
    <location>
        <begin position="109"/>
        <end position="125"/>
    </location>
</feature>
<accession>A0ABP8PLN8</accession>
<proteinExistence type="predicted"/>
<keyword evidence="3" id="KW-1185">Reference proteome</keyword>
<dbReference type="EMBL" id="BAABFB010000072">
    <property type="protein sequence ID" value="GAA4488615.1"/>
    <property type="molecule type" value="Genomic_DNA"/>
</dbReference>